<evidence type="ECO:0000256" key="10">
    <source>
        <dbReference type="ARBA" id="ARBA00023136"/>
    </source>
</evidence>
<dbReference type="Pfam" id="PF02699">
    <property type="entry name" value="YajC"/>
    <property type="match status" value="1"/>
</dbReference>
<keyword evidence="8 11" id="KW-1133">Transmembrane helix</keyword>
<evidence type="ECO:0000313" key="12">
    <source>
        <dbReference type="EMBL" id="AEB10462.1"/>
    </source>
</evidence>
<organism evidence="12 13">
    <name type="scientific">Desulfobacca acetoxidans (strain ATCC 700848 / DSM 11109 / ASRB2)</name>
    <dbReference type="NCBI Taxonomy" id="880072"/>
    <lineage>
        <taxon>Bacteria</taxon>
        <taxon>Pseudomonadati</taxon>
        <taxon>Thermodesulfobacteriota</taxon>
        <taxon>Desulfobaccia</taxon>
        <taxon>Desulfobaccales</taxon>
        <taxon>Desulfobaccaceae</taxon>
        <taxon>Desulfobacca</taxon>
    </lineage>
</organism>
<keyword evidence="9" id="KW-0811">Translocation</keyword>
<dbReference type="AlphaFoldDB" id="F2NDW5"/>
<evidence type="ECO:0000256" key="1">
    <source>
        <dbReference type="ARBA" id="ARBA00004162"/>
    </source>
</evidence>
<accession>F2NDW5</accession>
<reference evidence="13" key="2">
    <citation type="submission" date="2011-03" db="EMBL/GenBank/DDBJ databases">
        <title>The complete genome of Desulfobacca acetoxidans DSM 11109.</title>
        <authorList>
            <consortium name="US DOE Joint Genome Institute (JGI-PGF)"/>
            <person name="Lucas S."/>
            <person name="Copeland A."/>
            <person name="Lapidus A."/>
            <person name="Bruce D."/>
            <person name="Goodwin L."/>
            <person name="Pitluck S."/>
            <person name="Peters L."/>
            <person name="Kyrpides N."/>
            <person name="Mavromatis K."/>
            <person name="Ivanova N."/>
            <person name="Ovchinnikova G."/>
            <person name="Teshima H."/>
            <person name="Detter J.C."/>
            <person name="Han C."/>
            <person name="Land M."/>
            <person name="Hauser L."/>
            <person name="Markowitz V."/>
            <person name="Cheng J.-F."/>
            <person name="Hugenholtz P."/>
            <person name="Woyke T."/>
            <person name="Wu D."/>
            <person name="Spring S."/>
            <person name="Schueler E."/>
            <person name="Brambilla E."/>
            <person name="Klenk H.-P."/>
            <person name="Eisen J.A."/>
        </authorList>
    </citation>
    <scope>NUCLEOTIDE SEQUENCE [LARGE SCALE GENOMIC DNA]</scope>
    <source>
        <strain evidence="13">ATCC 700848 / DSM 11109 / ASRB2</strain>
    </source>
</reference>
<keyword evidence="4" id="KW-0813">Transport</keyword>
<dbReference type="HOGENOM" id="CLU_116157_2_0_7"/>
<dbReference type="KEGG" id="dao:Desac_2647"/>
<dbReference type="RefSeq" id="WP_013707571.1">
    <property type="nucleotide sequence ID" value="NC_015388.1"/>
</dbReference>
<keyword evidence="5" id="KW-1003">Cell membrane</keyword>
<gene>
    <name evidence="12" type="ordered locus">Desac_2647</name>
</gene>
<evidence type="ECO:0000256" key="9">
    <source>
        <dbReference type="ARBA" id="ARBA00023010"/>
    </source>
</evidence>
<evidence type="ECO:0000256" key="2">
    <source>
        <dbReference type="ARBA" id="ARBA00006742"/>
    </source>
</evidence>
<protein>
    <recommendedName>
        <fullName evidence="3">Sec translocon accessory complex subunit YajC</fullName>
    </recommendedName>
</protein>
<reference evidence="12 13" key="1">
    <citation type="journal article" date="2011" name="Stand. Genomic Sci.">
        <title>Complete genome sequence of the acetate-degrading sulfate reducer Desulfobacca acetoxidans type strain (ASRB2).</title>
        <authorList>
            <person name="Goker M."/>
            <person name="Teshima H."/>
            <person name="Lapidus A."/>
            <person name="Nolan M."/>
            <person name="Lucas S."/>
            <person name="Hammon N."/>
            <person name="Deshpande S."/>
            <person name="Cheng J.F."/>
            <person name="Tapia R."/>
            <person name="Han C."/>
            <person name="Goodwin L."/>
            <person name="Pitluck S."/>
            <person name="Huntemann M."/>
            <person name="Liolios K."/>
            <person name="Ivanova N."/>
            <person name="Pagani I."/>
            <person name="Mavromatis K."/>
            <person name="Ovchinikova G."/>
            <person name="Pati A."/>
            <person name="Chen A."/>
            <person name="Palaniappan K."/>
            <person name="Land M."/>
            <person name="Hauser L."/>
            <person name="Brambilla E.M."/>
            <person name="Rohde M."/>
            <person name="Spring S."/>
            <person name="Detter J.C."/>
            <person name="Woyke T."/>
            <person name="Bristow J."/>
            <person name="Eisen J.A."/>
            <person name="Markowitz V."/>
            <person name="Hugenholtz P."/>
            <person name="Kyrpides N.C."/>
            <person name="Klenk H.P."/>
        </authorList>
    </citation>
    <scope>NUCLEOTIDE SEQUENCE [LARGE SCALE GENOMIC DNA]</scope>
    <source>
        <strain evidence="13">ATCC 700848 / DSM 11109 / ASRB2</strain>
    </source>
</reference>
<dbReference type="GO" id="GO:0015031">
    <property type="term" value="P:protein transport"/>
    <property type="evidence" value="ECO:0007669"/>
    <property type="project" value="UniProtKB-KW"/>
</dbReference>
<dbReference type="OrthoDB" id="9811406at2"/>
<proteinExistence type="inferred from homology"/>
<dbReference type="Proteomes" id="UP000000483">
    <property type="component" value="Chromosome"/>
</dbReference>
<dbReference type="EMBL" id="CP002629">
    <property type="protein sequence ID" value="AEB10462.1"/>
    <property type="molecule type" value="Genomic_DNA"/>
</dbReference>
<name>F2NDW5_DESAR</name>
<dbReference type="PANTHER" id="PTHR33909">
    <property type="entry name" value="SEC TRANSLOCON ACCESSORY COMPLEX SUBUNIT YAJC"/>
    <property type="match status" value="1"/>
</dbReference>
<keyword evidence="13" id="KW-1185">Reference proteome</keyword>
<dbReference type="SMART" id="SM01323">
    <property type="entry name" value="YajC"/>
    <property type="match status" value="1"/>
</dbReference>
<feature type="transmembrane region" description="Helical" evidence="11">
    <location>
        <begin position="20"/>
        <end position="43"/>
    </location>
</feature>
<sequence length="109" mass="11783">MEVHTVVDLAYAMAGASGEAGGSSGLLTILPLILMFGIFYVLLIRPQQKKAKEHRSFLENLKKGDKVVTAGGLYGEITGMTDQSVTLEIADRIRVKVGRGYIANFAPKE</sequence>
<dbReference type="eggNOG" id="COG1862">
    <property type="taxonomic scope" value="Bacteria"/>
</dbReference>
<dbReference type="PRINTS" id="PR01853">
    <property type="entry name" value="YAJCTRNLCASE"/>
</dbReference>
<dbReference type="PANTHER" id="PTHR33909:SF1">
    <property type="entry name" value="SEC TRANSLOCON ACCESSORY COMPLEX SUBUNIT YAJC"/>
    <property type="match status" value="1"/>
</dbReference>
<dbReference type="InterPro" id="IPR003849">
    <property type="entry name" value="Preprotein_translocase_YajC"/>
</dbReference>
<comment type="similarity">
    <text evidence="2">Belongs to the YajC family.</text>
</comment>
<dbReference type="GO" id="GO:0005886">
    <property type="term" value="C:plasma membrane"/>
    <property type="evidence" value="ECO:0007669"/>
    <property type="project" value="UniProtKB-SubCell"/>
</dbReference>
<evidence type="ECO:0000256" key="8">
    <source>
        <dbReference type="ARBA" id="ARBA00022989"/>
    </source>
</evidence>
<evidence type="ECO:0000313" key="13">
    <source>
        <dbReference type="Proteomes" id="UP000000483"/>
    </source>
</evidence>
<dbReference type="STRING" id="880072.Desac_2647"/>
<keyword evidence="7" id="KW-0653">Protein transport</keyword>
<evidence type="ECO:0000256" key="4">
    <source>
        <dbReference type="ARBA" id="ARBA00022448"/>
    </source>
</evidence>
<comment type="subcellular location">
    <subcellularLocation>
        <location evidence="1">Cell membrane</location>
        <topology evidence="1">Single-pass membrane protein</topology>
    </subcellularLocation>
</comment>
<dbReference type="NCBIfam" id="TIGR00739">
    <property type="entry name" value="yajC"/>
    <property type="match status" value="1"/>
</dbReference>
<keyword evidence="10 11" id="KW-0472">Membrane</keyword>
<keyword evidence="6 11" id="KW-0812">Transmembrane</keyword>
<evidence type="ECO:0000256" key="7">
    <source>
        <dbReference type="ARBA" id="ARBA00022927"/>
    </source>
</evidence>
<evidence type="ECO:0000256" key="11">
    <source>
        <dbReference type="SAM" id="Phobius"/>
    </source>
</evidence>
<evidence type="ECO:0000256" key="3">
    <source>
        <dbReference type="ARBA" id="ARBA00014962"/>
    </source>
</evidence>
<evidence type="ECO:0000256" key="5">
    <source>
        <dbReference type="ARBA" id="ARBA00022475"/>
    </source>
</evidence>
<evidence type="ECO:0000256" key="6">
    <source>
        <dbReference type="ARBA" id="ARBA00022692"/>
    </source>
</evidence>